<organism evidence="8 10">
    <name type="scientific">Rotaria magnacalcarata</name>
    <dbReference type="NCBI Taxonomy" id="392030"/>
    <lineage>
        <taxon>Eukaryota</taxon>
        <taxon>Metazoa</taxon>
        <taxon>Spiralia</taxon>
        <taxon>Gnathifera</taxon>
        <taxon>Rotifera</taxon>
        <taxon>Eurotatoria</taxon>
        <taxon>Bdelloidea</taxon>
        <taxon>Philodinida</taxon>
        <taxon>Philodinidae</taxon>
        <taxon>Rotaria</taxon>
    </lineage>
</organism>
<dbReference type="InterPro" id="IPR023298">
    <property type="entry name" value="ATPase_P-typ_TM_dom_sf"/>
</dbReference>
<evidence type="ECO:0000259" key="6">
    <source>
        <dbReference type="Pfam" id="PF00122"/>
    </source>
</evidence>
<dbReference type="EMBL" id="CAJNRF010016417">
    <property type="protein sequence ID" value="CAF2200292.1"/>
    <property type="molecule type" value="Genomic_DNA"/>
</dbReference>
<dbReference type="InterPro" id="IPR001757">
    <property type="entry name" value="P_typ_ATPase"/>
</dbReference>
<evidence type="ECO:0000313" key="11">
    <source>
        <dbReference type="Proteomes" id="UP000663866"/>
    </source>
</evidence>
<dbReference type="InterPro" id="IPR018303">
    <property type="entry name" value="ATPase_P-typ_P_site"/>
</dbReference>
<feature type="transmembrane region" description="Helical" evidence="5">
    <location>
        <begin position="48"/>
        <end position="70"/>
    </location>
</feature>
<evidence type="ECO:0000259" key="7">
    <source>
        <dbReference type="Pfam" id="PF16209"/>
    </source>
</evidence>
<dbReference type="PROSITE" id="PS00154">
    <property type="entry name" value="ATPASE_E1_E2"/>
    <property type="match status" value="1"/>
</dbReference>
<dbReference type="GO" id="GO:0005886">
    <property type="term" value="C:plasma membrane"/>
    <property type="evidence" value="ECO:0007669"/>
    <property type="project" value="TreeGrafter"/>
</dbReference>
<evidence type="ECO:0000313" key="8">
    <source>
        <dbReference type="EMBL" id="CAF2200292.1"/>
    </source>
</evidence>
<dbReference type="GO" id="GO:0005802">
    <property type="term" value="C:trans-Golgi network"/>
    <property type="evidence" value="ECO:0007669"/>
    <property type="project" value="TreeGrafter"/>
</dbReference>
<dbReference type="PANTHER" id="PTHR24092">
    <property type="entry name" value="PROBABLE PHOSPHOLIPID-TRANSPORTING ATPASE"/>
    <property type="match status" value="1"/>
</dbReference>
<evidence type="ECO:0000256" key="1">
    <source>
        <dbReference type="ARBA" id="ARBA00004370"/>
    </source>
</evidence>
<dbReference type="GO" id="GO:0045332">
    <property type="term" value="P:phospholipid translocation"/>
    <property type="evidence" value="ECO:0007669"/>
    <property type="project" value="TreeGrafter"/>
</dbReference>
<dbReference type="Pfam" id="PF16209">
    <property type="entry name" value="PhoLip_ATPase_N"/>
    <property type="match status" value="1"/>
</dbReference>
<evidence type="ECO:0000256" key="4">
    <source>
        <dbReference type="ARBA" id="ARBA00023136"/>
    </source>
</evidence>
<evidence type="ECO:0000256" key="2">
    <source>
        <dbReference type="ARBA" id="ARBA00022692"/>
    </source>
</evidence>
<gene>
    <name evidence="9" type="ORF">OVN521_LOCUS15403</name>
    <name evidence="8" type="ORF">WKI299_LOCUS34458</name>
</gene>
<evidence type="ECO:0000313" key="10">
    <source>
        <dbReference type="Proteomes" id="UP000663856"/>
    </source>
</evidence>
<name>A0A816ZDQ0_9BILA</name>
<evidence type="ECO:0000313" key="9">
    <source>
        <dbReference type="EMBL" id="CAF4007239.1"/>
    </source>
</evidence>
<dbReference type="GO" id="GO:0005524">
    <property type="term" value="F:ATP binding"/>
    <property type="evidence" value="ECO:0007669"/>
    <property type="project" value="InterPro"/>
</dbReference>
<keyword evidence="2 5" id="KW-0812">Transmembrane</keyword>
<sequence>MGISYSSVTAIFRSGKHKTEPRNVIIGRRDSNTVWYPQNVICNQKYSIITFIPLVLFEQFSVFFNLYFLAMACTQFVPSLRINYLYTYWAPLCFITFVSMLREGYEDIKRAYRDKEINSQRYTLLTENGRTEEILSSEIEVSDIIILQKNQRVPADILLLQTLDKSGTCFIRTDQLDGETDWKLRIAAPMTQSLEDISILTSDKSQKVKIHSEPPCLNIHEFNGVISWKSDAPLSVENMLWSGTVIATGEVIGCVIYTGTDTRMVMNTNKPRYKFGLVDKEINTFAKLLFLGSAALALVMVILKGFHGPWYRYFIRFLLLFSYMIPISLRVNLDLGKLAYSWFIQQDKNIPGSVVRTSTIPEELGRIGYLLADKTGTLTQNVMIFKRLYVGSGSYTIENRGQISKLLKQEYAKPTLAQYESQESLASSALPFGRKRKIVKTTEALRVTEAIKALALCHNVTPTVEQSTSALVDTSAKYDNEYHSTSDTPRTSVTSLNTTLGSDVFELLSTRGEFN</sequence>
<dbReference type="Proteomes" id="UP000663866">
    <property type="component" value="Unassembled WGS sequence"/>
</dbReference>
<keyword evidence="4 5" id="KW-0472">Membrane</keyword>
<dbReference type="SUPFAM" id="SSF81653">
    <property type="entry name" value="Calcium ATPase, transduction domain A"/>
    <property type="match status" value="1"/>
</dbReference>
<dbReference type="GO" id="GO:0016887">
    <property type="term" value="F:ATP hydrolysis activity"/>
    <property type="evidence" value="ECO:0007669"/>
    <property type="project" value="InterPro"/>
</dbReference>
<evidence type="ECO:0000256" key="3">
    <source>
        <dbReference type="ARBA" id="ARBA00022989"/>
    </source>
</evidence>
<comment type="subcellular location">
    <subcellularLocation>
        <location evidence="1">Membrane</location>
    </subcellularLocation>
</comment>
<dbReference type="InterPro" id="IPR059000">
    <property type="entry name" value="ATPase_P-type_domA"/>
</dbReference>
<dbReference type="GO" id="GO:0006897">
    <property type="term" value="P:endocytosis"/>
    <property type="evidence" value="ECO:0007669"/>
    <property type="project" value="TreeGrafter"/>
</dbReference>
<accession>A0A816ZDQ0</accession>
<feature type="transmembrane region" description="Helical" evidence="5">
    <location>
        <begin position="288"/>
        <end position="307"/>
    </location>
</feature>
<dbReference type="InterPro" id="IPR032631">
    <property type="entry name" value="P-type_ATPase_N"/>
</dbReference>
<dbReference type="EMBL" id="CAJOBG010002444">
    <property type="protein sequence ID" value="CAF4007239.1"/>
    <property type="molecule type" value="Genomic_DNA"/>
</dbReference>
<dbReference type="Gene3D" id="2.70.150.10">
    <property type="entry name" value="Calcium-transporting ATPase, cytoplasmic transduction domain A"/>
    <property type="match status" value="1"/>
</dbReference>
<reference evidence="8" key="1">
    <citation type="submission" date="2021-02" db="EMBL/GenBank/DDBJ databases">
        <authorList>
            <person name="Nowell W R."/>
        </authorList>
    </citation>
    <scope>NUCLEOTIDE SEQUENCE</scope>
</reference>
<dbReference type="SUPFAM" id="SSF81665">
    <property type="entry name" value="Calcium ATPase, transmembrane domain M"/>
    <property type="match status" value="1"/>
</dbReference>
<dbReference type="GO" id="GO:0140326">
    <property type="term" value="F:ATPase-coupled intramembrane lipid transporter activity"/>
    <property type="evidence" value="ECO:0007669"/>
    <property type="project" value="TreeGrafter"/>
</dbReference>
<dbReference type="NCBIfam" id="TIGR01494">
    <property type="entry name" value="ATPase_P-type"/>
    <property type="match status" value="1"/>
</dbReference>
<dbReference type="Pfam" id="PF00122">
    <property type="entry name" value="E1-E2_ATPase"/>
    <property type="match status" value="1"/>
</dbReference>
<feature type="domain" description="P-type ATPase N-terminal" evidence="7">
    <location>
        <begin position="32"/>
        <end position="88"/>
    </location>
</feature>
<keyword evidence="3 5" id="KW-1133">Transmembrane helix</keyword>
<dbReference type="GO" id="GO:0006890">
    <property type="term" value="P:retrograde vesicle-mediated transport, Golgi to endoplasmic reticulum"/>
    <property type="evidence" value="ECO:0007669"/>
    <property type="project" value="TreeGrafter"/>
</dbReference>
<evidence type="ECO:0000256" key="5">
    <source>
        <dbReference type="SAM" id="Phobius"/>
    </source>
</evidence>
<feature type="transmembrane region" description="Helical" evidence="5">
    <location>
        <begin position="82"/>
        <end position="101"/>
    </location>
</feature>
<dbReference type="PANTHER" id="PTHR24092:SF5">
    <property type="entry name" value="PHOSPHOLIPID-TRANSPORTING ATPASE"/>
    <property type="match status" value="1"/>
</dbReference>
<dbReference type="InterPro" id="IPR008250">
    <property type="entry name" value="ATPase_P-typ_transduc_dom_A_sf"/>
</dbReference>
<protein>
    <recommendedName>
        <fullName evidence="12">P-type phospholipid transporter</fullName>
    </recommendedName>
</protein>
<dbReference type="Proteomes" id="UP000663856">
    <property type="component" value="Unassembled WGS sequence"/>
</dbReference>
<evidence type="ECO:0008006" key="12">
    <source>
        <dbReference type="Google" id="ProtNLM"/>
    </source>
</evidence>
<dbReference type="GO" id="GO:0005768">
    <property type="term" value="C:endosome"/>
    <property type="evidence" value="ECO:0007669"/>
    <property type="project" value="TreeGrafter"/>
</dbReference>
<feature type="domain" description="P-type ATPase A" evidence="6">
    <location>
        <begin position="120"/>
        <end position="264"/>
    </location>
</feature>
<keyword evidence="11" id="KW-1185">Reference proteome</keyword>
<dbReference type="AlphaFoldDB" id="A0A816ZDQ0"/>
<comment type="caution">
    <text evidence="8">The sequence shown here is derived from an EMBL/GenBank/DDBJ whole genome shotgun (WGS) entry which is preliminary data.</text>
</comment>
<proteinExistence type="predicted"/>